<proteinExistence type="predicted"/>
<evidence type="ECO:0000313" key="2">
    <source>
        <dbReference type="Proteomes" id="UP000887565"/>
    </source>
</evidence>
<sequence length="468" mass="50663">DICNPVTGSQHSYSQKFLTLTNLCQYINPELTNPTGRLPFALHVETYTSVIVLCRRLRKQLAICVHWLSLLLVFSYCCGVHPHGPLEVERFGSKQRTANNVRSMSNQRGTALRPSAKPSDEIPRLQSEMARLTAHVAGLTAQQTAPPPRNLMPSTTLSACVQNAGDRLSGAHLQMCCYHGCCIHKDAGVQAQHSDRAGPSNATTTGAGLCYFCRTRAHWINRCDRPCLHSAAGVSAPTLLLALPPPPPKYATPVNVNPSTMPKMTGDVSIPHPSPTLCGQFGQRIWPQSMRTSHGRYSTSPSRLRRLWPPTWCYGASGAADIGTRRCSMSARVYGQRSYLPHPGGQDPVGHSGRCPPRCGTSESQCAAHSSCCPVTVNEDDRAQTLAAIAQQQPAVATNLSHLVVNAFGETLRAVNHDVSIIEALPFPTATAPQSLKIGNLHEVHLCGGSVIDFPCEEQVSSDDDDEE</sequence>
<organism evidence="2 3">
    <name type="scientific">Romanomermis culicivorax</name>
    <name type="common">Nematode worm</name>
    <dbReference type="NCBI Taxonomy" id="13658"/>
    <lineage>
        <taxon>Eukaryota</taxon>
        <taxon>Metazoa</taxon>
        <taxon>Ecdysozoa</taxon>
        <taxon>Nematoda</taxon>
        <taxon>Enoplea</taxon>
        <taxon>Dorylaimia</taxon>
        <taxon>Mermithida</taxon>
        <taxon>Mermithoidea</taxon>
        <taxon>Mermithidae</taxon>
        <taxon>Romanomermis</taxon>
    </lineage>
</organism>
<keyword evidence="2" id="KW-1185">Reference proteome</keyword>
<dbReference type="AlphaFoldDB" id="A0A915I0N8"/>
<name>A0A915I0N8_ROMCU</name>
<reference evidence="3" key="1">
    <citation type="submission" date="2022-11" db="UniProtKB">
        <authorList>
            <consortium name="WormBaseParasite"/>
        </authorList>
    </citation>
    <scope>IDENTIFICATION</scope>
</reference>
<evidence type="ECO:0000313" key="3">
    <source>
        <dbReference type="WBParaSite" id="nRc.2.0.1.t07057-RA"/>
    </source>
</evidence>
<accession>A0A915I0N8</accession>
<feature type="region of interest" description="Disordered" evidence="1">
    <location>
        <begin position="101"/>
        <end position="120"/>
    </location>
</feature>
<evidence type="ECO:0000256" key="1">
    <source>
        <dbReference type="SAM" id="MobiDB-lite"/>
    </source>
</evidence>
<dbReference type="WBParaSite" id="nRc.2.0.1.t07057-RA">
    <property type="protein sequence ID" value="nRc.2.0.1.t07057-RA"/>
    <property type="gene ID" value="nRc.2.0.1.g07057"/>
</dbReference>
<protein>
    <submittedName>
        <fullName evidence="3">Uncharacterized protein</fullName>
    </submittedName>
</protein>
<dbReference type="Proteomes" id="UP000887565">
    <property type="component" value="Unplaced"/>
</dbReference>